<organism evidence="11 12">
    <name type="scientific">Morganella morganii</name>
    <name type="common">Proteus morganii</name>
    <dbReference type="NCBI Taxonomy" id="582"/>
    <lineage>
        <taxon>Bacteria</taxon>
        <taxon>Pseudomonadati</taxon>
        <taxon>Pseudomonadota</taxon>
        <taxon>Gammaproteobacteria</taxon>
        <taxon>Enterobacterales</taxon>
        <taxon>Morganellaceae</taxon>
        <taxon>Morganella</taxon>
    </lineage>
</organism>
<feature type="transmembrane region" description="Helical" evidence="8">
    <location>
        <begin position="51"/>
        <end position="74"/>
    </location>
</feature>
<dbReference type="Pfam" id="PF00884">
    <property type="entry name" value="Sulfatase"/>
    <property type="match status" value="1"/>
</dbReference>
<dbReference type="SUPFAM" id="SSF53649">
    <property type="entry name" value="Alkaline phosphatase-like"/>
    <property type="match status" value="1"/>
</dbReference>
<sequence length="557" mass="64057">MYPMPIRPLLNTLRNEFVVSAVLALFLGFFLNYTVYFSRAQNQLLLAGDYGFIYLIAEIFVNVLFSFFLFRLIAQTGLLSFKLFSSLIILVSIAVSYYVMFYDVIIGYGILVSTLATDSVELSQEAVGEHFYLWFTLLSVPALLLIWSAKKTEIQTTSRRRMLSLFTFIVIPVLIFGYLKLADFNQKKIEMNGSIDVSSYGGELSYSYLPTNWIVPLVQYAVVKYDDTFNEIDLFDPAKEFTYTPAPQNDDLYVVFVIGETARWDHMQLLGYGRETTPLLSANKNIIAFKGQSCDTSTKLSLRCMFVREGGVKDNEQRTVTENNVFSVMKQNGFYSELFSMQSEVWFYNRLDLDNYLIREMITAQNRTPGKAIRDELLMDEVDEVLARKKQGQNLIILHTKGSHHLYSKRYPPEFRKYMPECTDAGTQCSVQEEINAYDNSILYTDHLLNELTEKLKDKNAIVFYTSDHGESLGERDGMRLHGTPRNIAPPEQFRVPFIVWISDTYIKNNQNLFDNLKENSRTRTFFHHELFDSILGCSGVTSSDGGINNKNNLCFR</sequence>
<comment type="caution">
    <text evidence="11">The sequence shown here is derived from an EMBL/GenBank/DDBJ whole genome shotgun (WGS) entry which is preliminary data.</text>
</comment>
<feature type="domain" description="Sulfatase N-terminal" evidence="9">
    <location>
        <begin position="254"/>
        <end position="541"/>
    </location>
</feature>
<keyword evidence="5 8" id="KW-0812">Transmembrane</keyword>
<evidence type="ECO:0000256" key="2">
    <source>
        <dbReference type="ARBA" id="ARBA00022475"/>
    </source>
</evidence>
<dbReference type="GO" id="GO:0043838">
    <property type="term" value="F:phosphatidylethanolamine:Kdo2-lipid A phosphoethanolamine transferase activity"/>
    <property type="evidence" value="ECO:0007669"/>
    <property type="project" value="TreeGrafter"/>
</dbReference>
<evidence type="ECO:0000256" key="3">
    <source>
        <dbReference type="ARBA" id="ARBA00022519"/>
    </source>
</evidence>
<dbReference type="Proteomes" id="UP000286908">
    <property type="component" value="Unassembled WGS sequence"/>
</dbReference>
<dbReference type="EMBL" id="NRQY01000002">
    <property type="protein sequence ID" value="RUT64478.1"/>
    <property type="molecule type" value="Genomic_DNA"/>
</dbReference>
<evidence type="ECO:0000313" key="12">
    <source>
        <dbReference type="Proteomes" id="UP000286908"/>
    </source>
</evidence>
<feature type="domain" description="Phosphoethanolamine transferase N-terminal" evidence="10">
    <location>
        <begin position="65"/>
        <end position="184"/>
    </location>
</feature>
<dbReference type="Gene3D" id="3.40.720.10">
    <property type="entry name" value="Alkaline Phosphatase, subunit A"/>
    <property type="match status" value="1"/>
</dbReference>
<dbReference type="PANTHER" id="PTHR30443">
    <property type="entry name" value="INNER MEMBRANE PROTEIN"/>
    <property type="match status" value="1"/>
</dbReference>
<dbReference type="OrthoDB" id="9786870at2"/>
<proteinExistence type="predicted"/>
<dbReference type="NCBIfam" id="NF008593">
    <property type="entry name" value="PRK11560.1"/>
    <property type="match status" value="1"/>
</dbReference>
<evidence type="ECO:0000256" key="7">
    <source>
        <dbReference type="ARBA" id="ARBA00023136"/>
    </source>
</evidence>
<keyword evidence="6 8" id="KW-1133">Transmembrane helix</keyword>
<gene>
    <name evidence="11" type="ORF">CKG00_14930</name>
</gene>
<keyword evidence="11" id="KW-0614">Plasmid</keyword>
<evidence type="ECO:0000256" key="4">
    <source>
        <dbReference type="ARBA" id="ARBA00022679"/>
    </source>
</evidence>
<evidence type="ECO:0000256" key="8">
    <source>
        <dbReference type="SAM" id="Phobius"/>
    </source>
</evidence>
<dbReference type="InterPro" id="IPR017850">
    <property type="entry name" value="Alkaline_phosphatase_core_sf"/>
</dbReference>
<name>A0A433ZQS9_MORMO</name>
<accession>A0A433ZQS9</accession>
<dbReference type="AlphaFoldDB" id="A0A433ZQS9"/>
<evidence type="ECO:0000259" key="10">
    <source>
        <dbReference type="Pfam" id="PF08019"/>
    </source>
</evidence>
<dbReference type="CDD" id="cd16017">
    <property type="entry name" value="LptA"/>
    <property type="match status" value="1"/>
</dbReference>
<reference evidence="11 12" key="1">
    <citation type="submission" date="2017-08" db="EMBL/GenBank/DDBJ databases">
        <title>Draft genome sequence of pheromone producing symbiont Morganella morganii, of the female New Zealand grass grub Costelytra giveni.</title>
        <authorList>
            <person name="Laugraud A."/>
            <person name="Young S.D."/>
            <person name="Hurst M.H."/>
        </authorList>
    </citation>
    <scope>NUCLEOTIDE SEQUENCE [LARGE SCALE GENOMIC DNA]</scope>
    <source>
        <strain evidence="11 12">MMsCG</strain>
        <plasmid evidence="11">unnamed1</plasmid>
    </source>
</reference>
<keyword evidence="4 11" id="KW-0808">Transferase</keyword>
<evidence type="ECO:0000256" key="1">
    <source>
        <dbReference type="ARBA" id="ARBA00004429"/>
    </source>
</evidence>
<protein>
    <submittedName>
        <fullName evidence="11">Lipid A phosphoethanolamine transferase</fullName>
    </submittedName>
</protein>
<dbReference type="InterPro" id="IPR040423">
    <property type="entry name" value="PEA_transferase"/>
</dbReference>
<dbReference type="InterPro" id="IPR058130">
    <property type="entry name" value="PEA_transf_C"/>
</dbReference>
<feature type="transmembrane region" description="Helical" evidence="8">
    <location>
        <begin position="161"/>
        <end position="179"/>
    </location>
</feature>
<dbReference type="Pfam" id="PF08019">
    <property type="entry name" value="EptA_B_N"/>
    <property type="match status" value="1"/>
</dbReference>
<evidence type="ECO:0000256" key="5">
    <source>
        <dbReference type="ARBA" id="ARBA00022692"/>
    </source>
</evidence>
<comment type="subcellular location">
    <subcellularLocation>
        <location evidence="1">Cell inner membrane</location>
        <topology evidence="1">Multi-pass membrane protein</topology>
    </subcellularLocation>
</comment>
<geneLocation type="plasmid" evidence="11">
    <name>unnamed1</name>
</geneLocation>
<feature type="transmembrane region" description="Helical" evidence="8">
    <location>
        <begin position="12"/>
        <end position="31"/>
    </location>
</feature>
<feature type="transmembrane region" description="Helical" evidence="8">
    <location>
        <begin position="86"/>
        <end position="111"/>
    </location>
</feature>
<keyword evidence="3" id="KW-0997">Cell inner membrane</keyword>
<dbReference type="GO" id="GO:0005886">
    <property type="term" value="C:plasma membrane"/>
    <property type="evidence" value="ECO:0007669"/>
    <property type="project" value="UniProtKB-SubCell"/>
</dbReference>
<evidence type="ECO:0000259" key="9">
    <source>
        <dbReference type="Pfam" id="PF00884"/>
    </source>
</evidence>
<dbReference type="GO" id="GO:0009245">
    <property type="term" value="P:lipid A biosynthetic process"/>
    <property type="evidence" value="ECO:0007669"/>
    <property type="project" value="TreeGrafter"/>
</dbReference>
<dbReference type="InterPro" id="IPR000917">
    <property type="entry name" value="Sulfatase_N"/>
</dbReference>
<dbReference type="GO" id="GO:0009244">
    <property type="term" value="P:lipopolysaccharide core region biosynthetic process"/>
    <property type="evidence" value="ECO:0007669"/>
    <property type="project" value="TreeGrafter"/>
</dbReference>
<evidence type="ECO:0000313" key="11">
    <source>
        <dbReference type="EMBL" id="RUT64478.1"/>
    </source>
</evidence>
<dbReference type="PANTHER" id="PTHR30443:SF3">
    <property type="entry name" value="KDO(2)-LIPID A PHOSPHOETHANOLAMINE 7''-TRANSFERASE"/>
    <property type="match status" value="1"/>
</dbReference>
<keyword evidence="2" id="KW-1003">Cell membrane</keyword>
<feature type="transmembrane region" description="Helical" evidence="8">
    <location>
        <begin position="131"/>
        <end position="149"/>
    </location>
</feature>
<dbReference type="InterPro" id="IPR012549">
    <property type="entry name" value="EptA-like_N"/>
</dbReference>
<evidence type="ECO:0000256" key="6">
    <source>
        <dbReference type="ARBA" id="ARBA00022989"/>
    </source>
</evidence>
<keyword evidence="7 8" id="KW-0472">Membrane</keyword>